<dbReference type="AlphaFoldDB" id="A0A968KTB4"/>
<keyword evidence="1" id="KW-0472">Membrane</keyword>
<organism evidence="2 3">
    <name type="scientific">Entomospira entomophila</name>
    <dbReference type="NCBI Taxonomy" id="2719988"/>
    <lineage>
        <taxon>Bacteria</taxon>
        <taxon>Pseudomonadati</taxon>
        <taxon>Spirochaetota</taxon>
        <taxon>Spirochaetia</taxon>
        <taxon>Spirochaetales</taxon>
        <taxon>Spirochaetaceae</taxon>
        <taxon>Entomospira</taxon>
    </lineage>
</organism>
<keyword evidence="1" id="KW-0812">Transmembrane</keyword>
<reference evidence="2 3" key="1">
    <citation type="submission" date="2020-03" db="EMBL/GenBank/DDBJ databases">
        <title>Spirochaetal bacteria isolated from arthropods constitute a novel genus Entomospira genus novum within the order Spirochaetales.</title>
        <authorList>
            <person name="Grana-Miraglia L."/>
            <person name="Sikutova S."/>
            <person name="Fingerle V."/>
            <person name="Sing A."/>
            <person name="Castillo-Ramirez S."/>
            <person name="Margos G."/>
            <person name="Rudolf I."/>
        </authorList>
    </citation>
    <scope>NUCLEOTIDE SEQUENCE [LARGE SCALE GENOMIC DNA]</scope>
    <source>
        <strain evidence="2 3">BR193</strain>
    </source>
</reference>
<evidence type="ECO:0000313" key="3">
    <source>
        <dbReference type="Proteomes" id="UP000711995"/>
    </source>
</evidence>
<sequence length="112" mass="12486">MKSHFFCDACNREVASHLDKCPYCGVKFAGVRCPACQYHGTIADFANGCPSCGYTLGEQFTPEKPTITKKPLRPSRALRYPWQLPTKDIGSIAVAFIIASIALLVFYYIHNH</sequence>
<comment type="caution">
    <text evidence="2">The sequence shown here is derived from an EMBL/GenBank/DDBJ whole genome shotgun (WGS) entry which is preliminary data.</text>
</comment>
<dbReference type="EMBL" id="JAATLJ010000001">
    <property type="protein sequence ID" value="NIZ40126.1"/>
    <property type="molecule type" value="Genomic_DNA"/>
</dbReference>
<keyword evidence="3" id="KW-1185">Reference proteome</keyword>
<protein>
    <submittedName>
        <fullName evidence="2">Zinc ribbon domain-containing protein</fullName>
    </submittedName>
</protein>
<accession>A0A968KTB4</accession>
<gene>
    <name evidence="2" type="ORF">HCT14_01155</name>
</gene>
<feature type="transmembrane region" description="Helical" evidence="1">
    <location>
        <begin position="89"/>
        <end position="109"/>
    </location>
</feature>
<dbReference type="RefSeq" id="WP_167699737.1">
    <property type="nucleotide sequence ID" value="NZ_CP118174.1"/>
</dbReference>
<name>A0A968KTB4_9SPIO</name>
<proteinExistence type="predicted"/>
<dbReference type="Proteomes" id="UP000711995">
    <property type="component" value="Unassembled WGS sequence"/>
</dbReference>
<keyword evidence="1" id="KW-1133">Transmembrane helix</keyword>
<evidence type="ECO:0000256" key="1">
    <source>
        <dbReference type="SAM" id="Phobius"/>
    </source>
</evidence>
<evidence type="ECO:0000313" key="2">
    <source>
        <dbReference type="EMBL" id="NIZ40126.1"/>
    </source>
</evidence>